<comment type="caution">
    <text evidence="1">The sequence shown here is derived from an EMBL/GenBank/DDBJ whole genome shotgun (WGS) entry which is preliminary data.</text>
</comment>
<keyword evidence="2" id="KW-1185">Reference proteome</keyword>
<evidence type="ECO:0008006" key="3">
    <source>
        <dbReference type="Google" id="ProtNLM"/>
    </source>
</evidence>
<organism evidence="1 2">
    <name type="scientific">Ancylobacter dichloromethanicus</name>
    <dbReference type="NCBI Taxonomy" id="518825"/>
    <lineage>
        <taxon>Bacteria</taxon>
        <taxon>Pseudomonadati</taxon>
        <taxon>Pseudomonadota</taxon>
        <taxon>Alphaproteobacteria</taxon>
        <taxon>Hyphomicrobiales</taxon>
        <taxon>Xanthobacteraceae</taxon>
        <taxon>Ancylobacter</taxon>
    </lineage>
</organism>
<protein>
    <recommendedName>
        <fullName evidence="3">UDP-glucose 6-dehydrogenase</fullName>
    </recommendedName>
</protein>
<dbReference type="AlphaFoldDB" id="A0A9W6JEE3"/>
<sequence>MRATTPTVVDLRNIYPPEDLVRRGFTYVGIGRGSKAPRG</sequence>
<dbReference type="Gene3D" id="3.40.50.720">
    <property type="entry name" value="NAD(P)-binding Rossmann-like Domain"/>
    <property type="match status" value="1"/>
</dbReference>
<dbReference type="Proteomes" id="UP001143370">
    <property type="component" value="Unassembled WGS sequence"/>
</dbReference>
<proteinExistence type="predicted"/>
<accession>A0A9W6JEE3</accession>
<dbReference type="EMBL" id="BSFJ01000037">
    <property type="protein sequence ID" value="GLK74285.1"/>
    <property type="molecule type" value="Genomic_DNA"/>
</dbReference>
<reference evidence="1" key="1">
    <citation type="journal article" date="2014" name="Int. J. Syst. Evol. Microbiol.">
        <title>Complete genome sequence of Corynebacterium casei LMG S-19264T (=DSM 44701T), isolated from a smear-ripened cheese.</title>
        <authorList>
            <consortium name="US DOE Joint Genome Institute (JGI-PGF)"/>
            <person name="Walter F."/>
            <person name="Albersmeier A."/>
            <person name="Kalinowski J."/>
            <person name="Ruckert C."/>
        </authorList>
    </citation>
    <scope>NUCLEOTIDE SEQUENCE</scope>
    <source>
        <strain evidence="1">VKM B-2484</strain>
    </source>
</reference>
<reference evidence="1" key="2">
    <citation type="submission" date="2023-01" db="EMBL/GenBank/DDBJ databases">
        <authorList>
            <person name="Sun Q."/>
            <person name="Evtushenko L."/>
        </authorList>
    </citation>
    <scope>NUCLEOTIDE SEQUENCE</scope>
    <source>
        <strain evidence="1">VKM B-2484</strain>
    </source>
</reference>
<gene>
    <name evidence="1" type="ORF">GCM10017643_44030</name>
</gene>
<evidence type="ECO:0000313" key="1">
    <source>
        <dbReference type="EMBL" id="GLK74285.1"/>
    </source>
</evidence>
<evidence type="ECO:0000313" key="2">
    <source>
        <dbReference type="Proteomes" id="UP001143370"/>
    </source>
</evidence>
<name>A0A9W6JEE3_9HYPH</name>